<keyword evidence="2" id="KW-1185">Reference proteome</keyword>
<organism evidence="1 2">
    <name type="scientific">Bathymodiolus thermophilus thioautotrophic gill symbiont</name>
    <dbReference type="NCBI Taxonomy" id="2360"/>
    <lineage>
        <taxon>Bacteria</taxon>
        <taxon>Pseudomonadati</taxon>
        <taxon>Pseudomonadota</taxon>
        <taxon>Gammaproteobacteria</taxon>
        <taxon>sulfur-oxidizing symbionts</taxon>
    </lineage>
</organism>
<dbReference type="EMBL" id="CAESAQ020000017">
    <property type="protein sequence ID" value="CAB5495144.1"/>
    <property type="molecule type" value="Genomic_DNA"/>
</dbReference>
<accession>A0A8H9CF79</accession>
<dbReference type="Proteomes" id="UP000643672">
    <property type="component" value="Unassembled WGS sequence"/>
</dbReference>
<evidence type="ECO:0000313" key="1">
    <source>
        <dbReference type="EMBL" id="CAB5495144.1"/>
    </source>
</evidence>
<evidence type="ECO:0000313" key="2">
    <source>
        <dbReference type="Proteomes" id="UP000643672"/>
    </source>
</evidence>
<proteinExistence type="predicted"/>
<sequence>MSFDTQNQAFNTLLFLYEKILEISIKKISAIRIKEKVHVSVDLTKNKVKAFVWL</sequence>
<gene>
    <name evidence="1" type="ORF">THERMOS_240</name>
</gene>
<protein>
    <submittedName>
        <fullName evidence="1">Uncharacterized protein</fullName>
    </submittedName>
</protein>
<dbReference type="AlphaFoldDB" id="A0A8H9CF79"/>
<comment type="caution">
    <text evidence="1">The sequence shown here is derived from an EMBL/GenBank/DDBJ whole genome shotgun (WGS) entry which is preliminary data.</text>
</comment>
<name>A0A8H9CF79_9GAMM</name>
<reference evidence="1 2" key="1">
    <citation type="submission" date="2020-05" db="EMBL/GenBank/DDBJ databases">
        <authorList>
            <person name="Petersen J."/>
            <person name="Sayavedra L."/>
        </authorList>
    </citation>
    <scope>NUCLEOTIDE SEQUENCE [LARGE SCALE GENOMIC DNA]</scope>
    <source>
        <strain evidence="1">B thermophilus SOXS</strain>
    </source>
</reference>